<dbReference type="RefSeq" id="WP_248027756.1">
    <property type="nucleotide sequence ID" value="NZ_CP118733.1"/>
</dbReference>
<keyword evidence="2" id="KW-1185">Reference proteome</keyword>
<evidence type="ECO:0000313" key="1">
    <source>
        <dbReference type="EMBL" id="WNY46634.1"/>
    </source>
</evidence>
<dbReference type="Proteomes" id="UP001304088">
    <property type="component" value="Chromosome"/>
</dbReference>
<proteinExistence type="predicted"/>
<dbReference type="AlphaFoldDB" id="A0AA96VKN3"/>
<dbReference type="KEGG" id="ssuv:PXH68_06990"/>
<evidence type="ECO:0000313" key="2">
    <source>
        <dbReference type="Proteomes" id="UP001304088"/>
    </source>
</evidence>
<accession>A0AA96VKN3</accession>
<reference evidence="1 2" key="1">
    <citation type="submission" date="2023-02" db="EMBL/GenBank/DDBJ databases">
        <title>Streptococcus sp. Genome Sequencing and Assembly.</title>
        <authorList>
            <person name="Shore S.M."/>
            <person name="Nicholson T.L."/>
        </authorList>
    </citation>
    <scope>NUCLEOTIDE SEQUENCE [LARGE SCALE GENOMIC DNA]</scope>
    <source>
        <strain evidence="1 2">29896</strain>
    </source>
</reference>
<organism evidence="1 2">
    <name type="scientific">Streptococcus suivaginalis</name>
    <dbReference type="NCBI Taxonomy" id="3028082"/>
    <lineage>
        <taxon>Bacteria</taxon>
        <taxon>Bacillati</taxon>
        <taxon>Bacillota</taxon>
        <taxon>Bacilli</taxon>
        <taxon>Lactobacillales</taxon>
        <taxon>Streptococcaceae</taxon>
        <taxon>Streptococcus</taxon>
    </lineage>
</organism>
<sequence length="72" mass="8430">MEIGYIAYNKEIEAFANRTLETATTILWGSTTNEMMHQYWPTMLDNPEASEHESRHAVWIQEVEKLVCSNRL</sequence>
<protein>
    <submittedName>
        <fullName evidence="1">Uncharacterized protein</fullName>
    </submittedName>
</protein>
<gene>
    <name evidence="1" type="ORF">PXH68_06990</name>
</gene>
<dbReference type="EMBL" id="CP118733">
    <property type="protein sequence ID" value="WNY46634.1"/>
    <property type="molecule type" value="Genomic_DNA"/>
</dbReference>
<name>A0AA96VKN3_9STRE</name>